<sequence length="559" mass="61569">MSVNSPPSKQRKLRLCVFRKDWRSQPEYESWLLPVDDDATAARCTLCASTFTVKFDGVSAVKHHASMQKHKQKSLASKQSAALTKFFAPATSSAEDKVTAAELGTIFHGIKHNYSYLSMDCGSKLASKVFPDSDVACRMRFGRTKMEHLVKDVLAPYAMERIVEKLRPAGRNLPFALSTDASNKGNRKLFPIDVRFYDVNGAGITDALIDFCEQADETSGGISEKMSLYPTLEDMKVDHMIQAQTRPMPSSAPPGAPVPSAPLPYALYPSSGAGEVPGMGDKFQALYPTLDDYMGISLSRDLPSEMTALAVRPPAHVAIPQTGTGASRLSTMVAPVSGSSVGLRRAEVNHGIREVVLCKDQNKKVGLRLESINKGIFVVLVQANSPAAIVGLRFGDQILTIDDEVVAGYSVDKVHNMIRKANPECIVMAVRDRPFERTVNYAQVQHGPHRLRLPRRQDHLAGQGLVGHAERTSHRPPASRGERSERRWHQGSRDHAHHRECRQRRHGDRDAVLYLRPHDQIHLGKHPEEADGPLGSRHISRASIRSDAPTLCSAGRIPD</sequence>
<comment type="caution">
    <text evidence="1">The sequence shown here is derived from an EMBL/GenBank/DDBJ whole genome shotgun (WGS) entry which is preliminary data.</text>
</comment>
<dbReference type="EMBL" id="JABSTQ010009917">
    <property type="protein sequence ID" value="KAG0424923.1"/>
    <property type="molecule type" value="Genomic_DNA"/>
</dbReference>
<keyword evidence="2" id="KW-1185">Reference proteome</keyword>
<name>A0AC60PX36_IXOPE</name>
<reference evidence="1 2" key="1">
    <citation type="journal article" date="2020" name="Cell">
        <title>Large-Scale Comparative Analyses of Tick Genomes Elucidate Their Genetic Diversity and Vector Capacities.</title>
        <authorList>
            <consortium name="Tick Genome and Microbiome Consortium (TIGMIC)"/>
            <person name="Jia N."/>
            <person name="Wang J."/>
            <person name="Shi W."/>
            <person name="Du L."/>
            <person name="Sun Y."/>
            <person name="Zhan W."/>
            <person name="Jiang J.F."/>
            <person name="Wang Q."/>
            <person name="Zhang B."/>
            <person name="Ji P."/>
            <person name="Bell-Sakyi L."/>
            <person name="Cui X.M."/>
            <person name="Yuan T.T."/>
            <person name="Jiang B.G."/>
            <person name="Yang W.F."/>
            <person name="Lam T.T."/>
            <person name="Chang Q.C."/>
            <person name="Ding S.J."/>
            <person name="Wang X.J."/>
            <person name="Zhu J.G."/>
            <person name="Ruan X.D."/>
            <person name="Zhao L."/>
            <person name="Wei J.T."/>
            <person name="Ye R.Z."/>
            <person name="Que T.C."/>
            <person name="Du C.H."/>
            <person name="Zhou Y.H."/>
            <person name="Cheng J.X."/>
            <person name="Dai P.F."/>
            <person name="Guo W.B."/>
            <person name="Han X.H."/>
            <person name="Huang E.J."/>
            <person name="Li L.F."/>
            <person name="Wei W."/>
            <person name="Gao Y.C."/>
            <person name="Liu J.Z."/>
            <person name="Shao H.Z."/>
            <person name="Wang X."/>
            <person name="Wang C.C."/>
            <person name="Yang T.C."/>
            <person name="Huo Q.B."/>
            <person name="Li W."/>
            <person name="Chen H.Y."/>
            <person name="Chen S.E."/>
            <person name="Zhou L.G."/>
            <person name="Ni X.B."/>
            <person name="Tian J.H."/>
            <person name="Sheng Y."/>
            <person name="Liu T."/>
            <person name="Pan Y.S."/>
            <person name="Xia L.Y."/>
            <person name="Li J."/>
            <person name="Zhao F."/>
            <person name="Cao W.C."/>
        </authorList>
    </citation>
    <scope>NUCLEOTIDE SEQUENCE [LARGE SCALE GENOMIC DNA]</scope>
    <source>
        <strain evidence="1">Iper-2018</strain>
    </source>
</reference>
<proteinExistence type="predicted"/>
<evidence type="ECO:0000313" key="2">
    <source>
        <dbReference type="Proteomes" id="UP000805193"/>
    </source>
</evidence>
<organism evidence="1 2">
    <name type="scientific">Ixodes persulcatus</name>
    <name type="common">Taiga tick</name>
    <dbReference type="NCBI Taxonomy" id="34615"/>
    <lineage>
        <taxon>Eukaryota</taxon>
        <taxon>Metazoa</taxon>
        <taxon>Ecdysozoa</taxon>
        <taxon>Arthropoda</taxon>
        <taxon>Chelicerata</taxon>
        <taxon>Arachnida</taxon>
        <taxon>Acari</taxon>
        <taxon>Parasitiformes</taxon>
        <taxon>Ixodida</taxon>
        <taxon>Ixodoidea</taxon>
        <taxon>Ixodidae</taxon>
        <taxon>Ixodinae</taxon>
        <taxon>Ixodes</taxon>
    </lineage>
</organism>
<evidence type="ECO:0000313" key="1">
    <source>
        <dbReference type="EMBL" id="KAG0424923.1"/>
    </source>
</evidence>
<dbReference type="Proteomes" id="UP000805193">
    <property type="component" value="Unassembled WGS sequence"/>
</dbReference>
<protein>
    <submittedName>
        <fullName evidence="1">Uncharacterized protein</fullName>
    </submittedName>
</protein>
<gene>
    <name evidence="1" type="ORF">HPB47_027877</name>
</gene>
<accession>A0AC60PX36</accession>